<organism evidence="2 3">
    <name type="scientific">Enterococcus raffinosus</name>
    <dbReference type="NCBI Taxonomy" id="71452"/>
    <lineage>
        <taxon>Bacteria</taxon>
        <taxon>Bacillati</taxon>
        <taxon>Bacillota</taxon>
        <taxon>Bacilli</taxon>
        <taxon>Lactobacillales</taxon>
        <taxon>Enterococcaceae</taxon>
        <taxon>Enterococcus</taxon>
    </lineage>
</organism>
<evidence type="ECO:0000313" key="2">
    <source>
        <dbReference type="EMBL" id="MDT2539579.1"/>
    </source>
</evidence>
<feature type="domain" description="Protein kinase" evidence="1">
    <location>
        <begin position="19"/>
        <end position="311"/>
    </location>
</feature>
<dbReference type="SUPFAM" id="SSF56112">
    <property type="entry name" value="Protein kinase-like (PK-like)"/>
    <property type="match status" value="1"/>
</dbReference>
<evidence type="ECO:0000313" key="3">
    <source>
        <dbReference type="Proteomes" id="UP001249240"/>
    </source>
</evidence>
<accession>A0AAW8T469</accession>
<dbReference type="AlphaFoldDB" id="A0AAW8T469"/>
<dbReference type="Gene3D" id="3.30.200.20">
    <property type="entry name" value="Phosphorylase Kinase, domain 1"/>
    <property type="match status" value="1"/>
</dbReference>
<gene>
    <name evidence="2" type="ORF">P7D78_15690</name>
</gene>
<dbReference type="PROSITE" id="PS50011">
    <property type="entry name" value="PROTEIN_KINASE_DOM"/>
    <property type="match status" value="1"/>
</dbReference>
<proteinExistence type="predicted"/>
<protein>
    <submittedName>
        <fullName evidence="2">Aminoglycoside phosphotransferase family protein</fullName>
    </submittedName>
</protein>
<dbReference type="Pfam" id="PF01636">
    <property type="entry name" value="APH"/>
    <property type="match status" value="1"/>
</dbReference>
<dbReference type="InterPro" id="IPR002575">
    <property type="entry name" value="Aminoglycoside_PTrfase"/>
</dbReference>
<dbReference type="PANTHER" id="PTHR21310:SF15">
    <property type="entry name" value="AMINOGLYCOSIDE PHOSPHOTRANSFERASE DOMAIN-CONTAINING PROTEIN"/>
    <property type="match status" value="1"/>
</dbReference>
<reference evidence="2" key="1">
    <citation type="submission" date="2023-03" db="EMBL/GenBank/DDBJ databases">
        <authorList>
            <person name="Shen W."/>
            <person name="Cai J."/>
        </authorList>
    </citation>
    <scope>NUCLEOTIDE SEQUENCE</scope>
    <source>
        <strain evidence="2">B646-2</strain>
    </source>
</reference>
<dbReference type="InterPro" id="IPR000719">
    <property type="entry name" value="Prot_kinase_dom"/>
</dbReference>
<dbReference type="GO" id="GO:0005524">
    <property type="term" value="F:ATP binding"/>
    <property type="evidence" value="ECO:0007669"/>
    <property type="project" value="InterPro"/>
</dbReference>
<dbReference type="InterPro" id="IPR011009">
    <property type="entry name" value="Kinase-like_dom_sf"/>
</dbReference>
<evidence type="ECO:0000259" key="1">
    <source>
        <dbReference type="PROSITE" id="PS50011"/>
    </source>
</evidence>
<sequence>MDKQSAVNQINLEYPDFFIEKIEFLGSGFDSEAFLINQIYVFKFPRHQKAAKNLYKEALILKEIKGQVPLKVRDICFVGESDALNELQFVGYEKMEGVPLVAEILATLTKERKDKLAKELAAFFKALHGIDLSITIEGLEVEKKSKAKHEYKVIKESAYPFLKDSVKNQIDKVYQRLLNQEFHDKNCLIHNDFGASNVYYDLSTNEINGVIDFGDSAIYDRDMEFVCLMYDYEEGFDQEFVQKLIDYYGVDPASLINKFNFTGFYNQLENIYLGKEFEMKELLDESIHSIQKGIEGYEENILKEDKTKYYL</sequence>
<comment type="caution">
    <text evidence="2">The sequence shown here is derived from an EMBL/GenBank/DDBJ whole genome shotgun (WGS) entry which is preliminary data.</text>
</comment>
<dbReference type="RefSeq" id="WP_010744543.1">
    <property type="nucleotide sequence ID" value="NZ_BAAAXM010000028.1"/>
</dbReference>
<dbReference type="InterPro" id="IPR051678">
    <property type="entry name" value="AGP_Transferase"/>
</dbReference>
<dbReference type="GO" id="GO:0004672">
    <property type="term" value="F:protein kinase activity"/>
    <property type="evidence" value="ECO:0007669"/>
    <property type="project" value="InterPro"/>
</dbReference>
<name>A0AAW8T469_9ENTE</name>
<dbReference type="PANTHER" id="PTHR21310">
    <property type="entry name" value="AMINOGLYCOSIDE PHOSPHOTRANSFERASE-RELATED-RELATED"/>
    <property type="match status" value="1"/>
</dbReference>
<dbReference type="Gene3D" id="3.90.1200.10">
    <property type="match status" value="1"/>
</dbReference>
<dbReference type="EMBL" id="JARPXM010000019">
    <property type="protein sequence ID" value="MDT2539579.1"/>
    <property type="molecule type" value="Genomic_DNA"/>
</dbReference>
<dbReference type="Proteomes" id="UP001249240">
    <property type="component" value="Unassembled WGS sequence"/>
</dbReference>